<dbReference type="PIRSF" id="PIRSF037259">
    <property type="entry name" value="EcsB_ABC"/>
    <property type="match status" value="1"/>
</dbReference>
<feature type="transmembrane region" description="Helical" evidence="1">
    <location>
        <begin position="115"/>
        <end position="133"/>
    </location>
</feature>
<dbReference type="Pfam" id="PF05975">
    <property type="entry name" value="EcsB"/>
    <property type="match status" value="1"/>
</dbReference>
<dbReference type="AlphaFoldDB" id="A0A0R2AEI0"/>
<dbReference type="InterPro" id="IPR010288">
    <property type="entry name" value="EcsB_ABC"/>
</dbReference>
<accession>A0A0R2AEI0</accession>
<keyword evidence="1" id="KW-1133">Transmembrane helix</keyword>
<keyword evidence="1" id="KW-0472">Membrane</keyword>
<sequence>MLLKYWRLVFNDHFVIALFFMFGALAWGYSQALNQLNSHLWWSRPVAIIVLLIILQVGRLATLVKPADPVFLLPQAKMMTHYFHQALHYSLILGELMTLAFSAVLMPFIMATSTYTVDTVIAIAVVMVTLKATEMNWLLARLFRFTSKTETVIILVILPGVVLISGFYLSWIVAGIISTIVMVVSWQVQRRVTQRLLNWRLAVAQEQQRMLGIYRFFNLFTDVPMVQGVVHRRRYLDWLVKLMSQSKQPFSYLYARGFLRGTEVSGLIVRLTVVGMAILFFIPIFWLNLLIMVLFIYLLTVQLIPFYWHFDNHVFTHLYPVSQIDQLKNFQSLSQKILLGATLLLWLASTGTTVNMPQQGAKLLVGVCESLLLVYGYIKYRIRQKK</sequence>
<dbReference type="Proteomes" id="UP000051733">
    <property type="component" value="Unassembled WGS sequence"/>
</dbReference>
<keyword evidence="1" id="KW-0812">Transmembrane</keyword>
<evidence type="ECO:0000313" key="3">
    <source>
        <dbReference type="Proteomes" id="UP000051733"/>
    </source>
</evidence>
<dbReference type="STRING" id="1423813.FC26_GL000851"/>
<gene>
    <name evidence="2" type="ORF">FC26_GL000851</name>
</gene>
<feature type="transmembrane region" description="Helical" evidence="1">
    <location>
        <begin position="42"/>
        <end position="65"/>
    </location>
</feature>
<feature type="transmembrane region" description="Helical" evidence="1">
    <location>
        <begin position="86"/>
        <end position="109"/>
    </location>
</feature>
<dbReference type="GO" id="GO:0016020">
    <property type="term" value="C:membrane"/>
    <property type="evidence" value="ECO:0007669"/>
    <property type="project" value="InterPro"/>
</dbReference>
<feature type="transmembrane region" description="Helical" evidence="1">
    <location>
        <begin position="12"/>
        <end position="30"/>
    </location>
</feature>
<feature type="transmembrane region" description="Helical" evidence="1">
    <location>
        <begin position="360"/>
        <end position="378"/>
    </location>
</feature>
<feature type="transmembrane region" description="Helical" evidence="1">
    <location>
        <begin position="292"/>
        <end position="310"/>
    </location>
</feature>
<evidence type="ECO:0000313" key="2">
    <source>
        <dbReference type="EMBL" id="KRM62118.1"/>
    </source>
</evidence>
<feature type="transmembrane region" description="Helical" evidence="1">
    <location>
        <begin position="267"/>
        <end position="286"/>
    </location>
</feature>
<reference evidence="2 3" key="1">
    <citation type="journal article" date="2015" name="Genome Announc.">
        <title>Expanding the biotechnology potential of lactobacilli through comparative genomics of 213 strains and associated genera.</title>
        <authorList>
            <person name="Sun Z."/>
            <person name="Harris H.M."/>
            <person name="McCann A."/>
            <person name="Guo C."/>
            <person name="Argimon S."/>
            <person name="Zhang W."/>
            <person name="Yang X."/>
            <person name="Jeffery I.B."/>
            <person name="Cooney J.C."/>
            <person name="Kagawa T.F."/>
            <person name="Liu W."/>
            <person name="Song Y."/>
            <person name="Salvetti E."/>
            <person name="Wrobel A."/>
            <person name="Rasinkangas P."/>
            <person name="Parkhill J."/>
            <person name="Rea M.C."/>
            <person name="O'Sullivan O."/>
            <person name="Ritari J."/>
            <person name="Douillard F.P."/>
            <person name="Paul Ross R."/>
            <person name="Yang R."/>
            <person name="Briner A.E."/>
            <person name="Felis G.E."/>
            <person name="de Vos W.M."/>
            <person name="Barrangou R."/>
            <person name="Klaenhammer T.R."/>
            <person name="Caufield P.W."/>
            <person name="Cui Y."/>
            <person name="Zhang H."/>
            <person name="O'Toole P.W."/>
        </authorList>
    </citation>
    <scope>NUCLEOTIDE SEQUENCE [LARGE SCALE GENOMIC DNA]</scope>
    <source>
        <strain evidence="2 3">DSM 20634</strain>
    </source>
</reference>
<comment type="caution">
    <text evidence="2">The sequence shown here is derived from an EMBL/GenBank/DDBJ whole genome shotgun (WGS) entry which is preliminary data.</text>
</comment>
<name>A0A0R2AEI0_9LACO</name>
<organism evidence="2 3">
    <name type="scientific">Paucilactobacillus vaccinostercus DSM 20634</name>
    <dbReference type="NCBI Taxonomy" id="1423813"/>
    <lineage>
        <taxon>Bacteria</taxon>
        <taxon>Bacillati</taxon>
        <taxon>Bacillota</taxon>
        <taxon>Bacilli</taxon>
        <taxon>Lactobacillales</taxon>
        <taxon>Lactobacillaceae</taxon>
        <taxon>Paucilactobacillus</taxon>
    </lineage>
</organism>
<proteinExistence type="predicted"/>
<keyword evidence="3" id="KW-1185">Reference proteome</keyword>
<evidence type="ECO:0000256" key="1">
    <source>
        <dbReference type="SAM" id="Phobius"/>
    </source>
</evidence>
<protein>
    <submittedName>
        <fullName evidence="2">ABC transporter EcsB</fullName>
    </submittedName>
</protein>
<dbReference type="EMBL" id="AYYY01000011">
    <property type="protein sequence ID" value="KRM62118.1"/>
    <property type="molecule type" value="Genomic_DNA"/>
</dbReference>
<dbReference type="PATRIC" id="fig|1423813.3.peg.873"/>